<sequence>MERSRRDLSVDVLLTVFVLVCGLLAFSAYGNDLHPTDRVPTWVLWADLSCLPPACVALWWRRSHPLAVATGIILVSSFSVAVIGALLVCLISLAIHRPPLMAIGAATLATVLSLPWALLVPVTPGAVGVTMVAIVIMLNACVAWGAAIRSQRRLVERLREDVRREREIREERLGLARVEERRRIAREMHDVVAHRMSLLSVHAGALAYRTERAESGRGEPPTPAEVGAAVRVIRDNAHRVLDELGDILDVLRSGDLAGEEGGTPQPRLTDLPRLVEEAVDAGERVHASFDLPEDAEPRDQVQRTAYRVVQEGLTNVRKHAPGARTTVEVSGAPGRALEIVVVNALPVGRAGREVPGTGAGLAGLSERVRLDGGSLEYGPEEGRFRLAVVLPWPEEGADASRRNDHRKVP</sequence>
<feature type="transmembrane region" description="Helical" evidence="9">
    <location>
        <begin position="66"/>
        <end position="93"/>
    </location>
</feature>
<dbReference type="SUPFAM" id="SSF55874">
    <property type="entry name" value="ATPase domain of HSP90 chaperone/DNA topoisomerase II/histidine kinase"/>
    <property type="match status" value="1"/>
</dbReference>
<evidence type="ECO:0000256" key="3">
    <source>
        <dbReference type="ARBA" id="ARBA00022553"/>
    </source>
</evidence>
<dbReference type="CDD" id="cd16917">
    <property type="entry name" value="HATPase_UhpB-NarQ-NarX-like"/>
    <property type="match status" value="1"/>
</dbReference>
<protein>
    <recommendedName>
        <fullName evidence="2">histidine kinase</fullName>
        <ecNumber evidence="2">2.7.13.3</ecNumber>
    </recommendedName>
</protein>
<dbReference type="EC" id="2.7.13.3" evidence="2"/>
<dbReference type="GO" id="GO:0016020">
    <property type="term" value="C:membrane"/>
    <property type="evidence" value="ECO:0007669"/>
    <property type="project" value="InterPro"/>
</dbReference>
<organism evidence="11 12">
    <name type="scientific">Nocardiopsis alba</name>
    <dbReference type="NCBI Taxonomy" id="53437"/>
    <lineage>
        <taxon>Bacteria</taxon>
        <taxon>Bacillati</taxon>
        <taxon>Actinomycetota</taxon>
        <taxon>Actinomycetes</taxon>
        <taxon>Streptosporangiales</taxon>
        <taxon>Nocardiopsidaceae</taxon>
        <taxon>Nocardiopsis</taxon>
    </lineage>
</organism>
<evidence type="ECO:0000313" key="12">
    <source>
        <dbReference type="Proteomes" id="UP000467124"/>
    </source>
</evidence>
<keyword evidence="8" id="KW-0902">Two-component regulatory system</keyword>
<evidence type="ECO:0000256" key="1">
    <source>
        <dbReference type="ARBA" id="ARBA00000085"/>
    </source>
</evidence>
<dbReference type="GO" id="GO:0005524">
    <property type="term" value="F:ATP binding"/>
    <property type="evidence" value="ECO:0007669"/>
    <property type="project" value="UniProtKB-KW"/>
</dbReference>
<keyword evidence="9" id="KW-0472">Membrane</keyword>
<reference evidence="11 12" key="1">
    <citation type="journal article" date="2019" name="Nat. Commun.">
        <title>The antimicrobial potential of Streptomyces from insect microbiomes.</title>
        <authorList>
            <person name="Chevrette M.G."/>
            <person name="Carlson C.M."/>
            <person name="Ortega H.E."/>
            <person name="Thomas C."/>
            <person name="Ananiev G.E."/>
            <person name="Barns K.J."/>
            <person name="Book A.J."/>
            <person name="Cagnazzo J."/>
            <person name="Carlos C."/>
            <person name="Flanigan W."/>
            <person name="Grubbs K.J."/>
            <person name="Horn H.A."/>
            <person name="Hoffmann F.M."/>
            <person name="Klassen J.L."/>
            <person name="Knack J.J."/>
            <person name="Lewin G.R."/>
            <person name="McDonald B.R."/>
            <person name="Muller L."/>
            <person name="Melo W.G.P."/>
            <person name="Pinto-Tomas A.A."/>
            <person name="Schmitz A."/>
            <person name="Wendt-Pienkowski E."/>
            <person name="Wildman S."/>
            <person name="Zhao M."/>
            <person name="Zhang F."/>
            <person name="Bugni T.S."/>
            <person name="Andes D.R."/>
            <person name="Pupo M.T."/>
            <person name="Currie C.R."/>
        </authorList>
    </citation>
    <scope>NUCLEOTIDE SEQUENCE [LARGE SCALE GENOMIC DNA]</scope>
    <source>
        <strain evidence="11 12">SID5840</strain>
    </source>
</reference>
<evidence type="ECO:0000256" key="8">
    <source>
        <dbReference type="ARBA" id="ARBA00023012"/>
    </source>
</evidence>
<dbReference type="GO" id="GO:0000155">
    <property type="term" value="F:phosphorelay sensor kinase activity"/>
    <property type="evidence" value="ECO:0007669"/>
    <property type="project" value="InterPro"/>
</dbReference>
<evidence type="ECO:0000256" key="2">
    <source>
        <dbReference type="ARBA" id="ARBA00012438"/>
    </source>
</evidence>
<keyword evidence="3" id="KW-0597">Phosphoprotein</keyword>
<keyword evidence="4" id="KW-0808">Transferase</keyword>
<dbReference type="PANTHER" id="PTHR24421">
    <property type="entry name" value="NITRATE/NITRITE SENSOR PROTEIN NARX-RELATED"/>
    <property type="match status" value="1"/>
</dbReference>
<name>A0A7K2IN50_9ACTN</name>
<comment type="catalytic activity">
    <reaction evidence="1">
        <text>ATP + protein L-histidine = ADP + protein N-phospho-L-histidine.</text>
        <dbReference type="EC" id="2.7.13.3"/>
    </reaction>
</comment>
<evidence type="ECO:0000256" key="4">
    <source>
        <dbReference type="ARBA" id="ARBA00022679"/>
    </source>
</evidence>
<dbReference type="RefSeq" id="WP_161110242.1">
    <property type="nucleotide sequence ID" value="NZ_JBEYIC010000022.1"/>
</dbReference>
<dbReference type="InterPro" id="IPR036890">
    <property type="entry name" value="HATPase_C_sf"/>
</dbReference>
<dbReference type="Gene3D" id="3.30.565.10">
    <property type="entry name" value="Histidine kinase-like ATPase, C-terminal domain"/>
    <property type="match status" value="1"/>
</dbReference>
<feature type="transmembrane region" description="Helical" evidence="9">
    <location>
        <begin position="12"/>
        <end position="30"/>
    </location>
</feature>
<keyword evidence="6 11" id="KW-0418">Kinase</keyword>
<dbReference type="AlphaFoldDB" id="A0A7K2IN50"/>
<keyword evidence="5" id="KW-0547">Nucleotide-binding</keyword>
<evidence type="ECO:0000313" key="11">
    <source>
        <dbReference type="EMBL" id="MYR31390.1"/>
    </source>
</evidence>
<keyword evidence="7" id="KW-0067">ATP-binding</keyword>
<feature type="transmembrane region" description="Helical" evidence="9">
    <location>
        <begin position="42"/>
        <end position="60"/>
    </location>
</feature>
<gene>
    <name evidence="11" type="ORF">GTW20_03695</name>
</gene>
<evidence type="ECO:0000256" key="5">
    <source>
        <dbReference type="ARBA" id="ARBA00022741"/>
    </source>
</evidence>
<evidence type="ECO:0000259" key="10">
    <source>
        <dbReference type="Pfam" id="PF07730"/>
    </source>
</evidence>
<dbReference type="Proteomes" id="UP000467124">
    <property type="component" value="Unassembled WGS sequence"/>
</dbReference>
<comment type="caution">
    <text evidence="11">The sequence shown here is derived from an EMBL/GenBank/DDBJ whole genome shotgun (WGS) entry which is preliminary data.</text>
</comment>
<evidence type="ECO:0000256" key="6">
    <source>
        <dbReference type="ARBA" id="ARBA00022777"/>
    </source>
</evidence>
<proteinExistence type="predicted"/>
<keyword evidence="9" id="KW-1133">Transmembrane helix</keyword>
<dbReference type="InterPro" id="IPR050482">
    <property type="entry name" value="Sensor_HK_TwoCompSys"/>
</dbReference>
<keyword evidence="9" id="KW-0812">Transmembrane</keyword>
<evidence type="ECO:0000256" key="7">
    <source>
        <dbReference type="ARBA" id="ARBA00022840"/>
    </source>
</evidence>
<evidence type="ECO:0000256" key="9">
    <source>
        <dbReference type="SAM" id="Phobius"/>
    </source>
</evidence>
<dbReference type="Gene3D" id="1.20.5.1930">
    <property type="match status" value="1"/>
</dbReference>
<dbReference type="GO" id="GO:0046983">
    <property type="term" value="F:protein dimerization activity"/>
    <property type="evidence" value="ECO:0007669"/>
    <property type="project" value="InterPro"/>
</dbReference>
<dbReference type="InterPro" id="IPR011712">
    <property type="entry name" value="Sig_transdc_His_kin_sub3_dim/P"/>
</dbReference>
<accession>A0A7K2IN50</accession>
<feature type="transmembrane region" description="Helical" evidence="9">
    <location>
        <begin position="125"/>
        <end position="147"/>
    </location>
</feature>
<dbReference type="EMBL" id="WWHY01000001">
    <property type="protein sequence ID" value="MYR31390.1"/>
    <property type="molecule type" value="Genomic_DNA"/>
</dbReference>
<feature type="transmembrane region" description="Helical" evidence="9">
    <location>
        <begin position="100"/>
        <end position="119"/>
    </location>
</feature>
<feature type="domain" description="Signal transduction histidine kinase subgroup 3 dimerisation and phosphoacceptor" evidence="10">
    <location>
        <begin position="180"/>
        <end position="256"/>
    </location>
</feature>
<dbReference type="Pfam" id="PF07730">
    <property type="entry name" value="HisKA_3"/>
    <property type="match status" value="1"/>
</dbReference>
<dbReference type="PANTHER" id="PTHR24421:SF10">
    <property type="entry name" value="NITRATE_NITRITE SENSOR PROTEIN NARQ"/>
    <property type="match status" value="1"/>
</dbReference>